<protein>
    <submittedName>
        <fullName evidence="1">Uncharacterized protein</fullName>
    </submittedName>
</protein>
<sequence>MRAGKLTAAKSPRNVPSWQSLRFVAAMAFYGVLLTTVLSGKVAAQLYDGLDAHPPRWSLDTSDCDARVIEHKHLADGGIDRRACETLTFTAGHGTEAILVYPIEPIQAIDGLTARVSVMSASVGARIGFRIRYPYTRDAETRRPLSTIVYGAAYDDPGAFRSIGVGAIEKPLRLKTIAVRQQHGSKADLSDPYVDAVVINAFSGAGKSSLRIDELFVDSMIPLGKSGHVSRVRDEADFLKEQASKSSSNRVTPGDEFGGGFAPLLPARRSPFPAGKVTKILQHNGEPLLWVRSLGFDGVLLSNPPTAEILREAVQARMMIYAPPPTAPDPSLQALLEPIAAWYVGSGVALDRSRVDQTAITTKRLRGFPPRWQRPIVAAPVETWQRYSPLVDAMIDDLPLRVRGMTAGEEIAEMISTLAAINGRIHTAVGVASMPPESALTQTNAIARMIGAPPPDSFRWHSMWLQVMRSLETTPEAILYRSSRSLASGSEFDSQRAMALSYVNRMVAMLAPWVSGARPAPPMRVVGAPFRCGRLQIDETQLLIATSIALRGSEVLSGDGNSMEILLSPEDATKNAWRLTHFAAERLTPETTPTGARLQIVSPDAAEIIVLSSDPSVGGKLAASAAKFAQQAGLDRWQLTTDLVRRTRQDWTAATAARATKAAPPTDLISAAMRTLNDAEPVYRAGDVAVALRMARRADAWGLRSQWQLAEALMPDWPHPTSSPPMACSAGPIQIAWQPLFQDDEGWGRNRLTTGSLDRKDVFGEDRWVFGQRQNAAANSDVQMITRGVFSGGGALRASVVPTSDDPLPGGYEGTIVQIASPSVRIPAGKAIRIDAMVRTLGFGDPHQGLLVYDTTGGQELGVLVRGQSDWTPVRLYRQTVGEQEVKVMFELIGGGEATIDEVRLQLWEPKSKPFVPLRPIAERTETSVMQR</sequence>
<dbReference type="Proteomes" id="UP000319817">
    <property type="component" value="Chromosome"/>
</dbReference>
<dbReference type="EMBL" id="CP036526">
    <property type="protein sequence ID" value="QDT12425.1"/>
    <property type="molecule type" value="Genomic_DNA"/>
</dbReference>
<name>A0A517NZ76_9BACT</name>
<dbReference type="RefSeq" id="WP_145420294.1">
    <property type="nucleotide sequence ID" value="NZ_CP036526.1"/>
</dbReference>
<dbReference type="OrthoDB" id="285961at2"/>
<proteinExistence type="predicted"/>
<evidence type="ECO:0000313" key="1">
    <source>
        <dbReference type="EMBL" id="QDT12425.1"/>
    </source>
</evidence>
<gene>
    <name evidence="1" type="ORF">K239x_44350</name>
</gene>
<evidence type="ECO:0000313" key="2">
    <source>
        <dbReference type="Proteomes" id="UP000319817"/>
    </source>
</evidence>
<organism evidence="1 2">
    <name type="scientific">Stieleria marina</name>
    <dbReference type="NCBI Taxonomy" id="1930275"/>
    <lineage>
        <taxon>Bacteria</taxon>
        <taxon>Pseudomonadati</taxon>
        <taxon>Planctomycetota</taxon>
        <taxon>Planctomycetia</taxon>
        <taxon>Pirellulales</taxon>
        <taxon>Pirellulaceae</taxon>
        <taxon>Stieleria</taxon>
    </lineage>
</organism>
<reference evidence="1 2" key="1">
    <citation type="submission" date="2019-02" db="EMBL/GenBank/DDBJ databases">
        <title>Deep-cultivation of Planctomycetes and their phenomic and genomic characterization uncovers novel biology.</title>
        <authorList>
            <person name="Wiegand S."/>
            <person name="Jogler M."/>
            <person name="Boedeker C."/>
            <person name="Pinto D."/>
            <person name="Vollmers J."/>
            <person name="Rivas-Marin E."/>
            <person name="Kohn T."/>
            <person name="Peeters S.H."/>
            <person name="Heuer A."/>
            <person name="Rast P."/>
            <person name="Oberbeckmann S."/>
            <person name="Bunk B."/>
            <person name="Jeske O."/>
            <person name="Meyerdierks A."/>
            <person name="Storesund J.E."/>
            <person name="Kallscheuer N."/>
            <person name="Luecker S."/>
            <person name="Lage O.M."/>
            <person name="Pohl T."/>
            <person name="Merkel B.J."/>
            <person name="Hornburger P."/>
            <person name="Mueller R.-W."/>
            <person name="Bruemmer F."/>
            <person name="Labrenz M."/>
            <person name="Spormann A.M."/>
            <person name="Op den Camp H."/>
            <person name="Overmann J."/>
            <person name="Amann R."/>
            <person name="Jetten M.S.M."/>
            <person name="Mascher T."/>
            <person name="Medema M.H."/>
            <person name="Devos D.P."/>
            <person name="Kaster A.-K."/>
            <person name="Ovreas L."/>
            <person name="Rohde M."/>
            <person name="Galperin M.Y."/>
            <person name="Jogler C."/>
        </authorList>
    </citation>
    <scope>NUCLEOTIDE SEQUENCE [LARGE SCALE GENOMIC DNA]</scope>
    <source>
        <strain evidence="1 2">K23_9</strain>
    </source>
</reference>
<accession>A0A517NZ76</accession>
<dbReference type="AlphaFoldDB" id="A0A517NZ76"/>
<keyword evidence="2" id="KW-1185">Reference proteome</keyword>